<accession>A0ACC3N235</accession>
<keyword evidence="2" id="KW-1185">Reference proteome</keyword>
<name>A0ACC3N235_9PEZI</name>
<dbReference type="EMBL" id="JAUTXU010000115">
    <property type="protein sequence ID" value="KAK3706947.1"/>
    <property type="molecule type" value="Genomic_DNA"/>
</dbReference>
<gene>
    <name evidence="1" type="ORF">LTR37_012446</name>
</gene>
<reference evidence="1" key="1">
    <citation type="submission" date="2023-07" db="EMBL/GenBank/DDBJ databases">
        <title>Black Yeasts Isolated from many extreme environments.</title>
        <authorList>
            <person name="Coleine C."/>
            <person name="Stajich J.E."/>
            <person name="Selbmann L."/>
        </authorList>
    </citation>
    <scope>NUCLEOTIDE SEQUENCE</scope>
    <source>
        <strain evidence="1">CCFEE 5714</strain>
    </source>
</reference>
<proteinExistence type="predicted"/>
<evidence type="ECO:0000313" key="2">
    <source>
        <dbReference type="Proteomes" id="UP001281147"/>
    </source>
</evidence>
<evidence type="ECO:0000313" key="1">
    <source>
        <dbReference type="EMBL" id="KAK3706947.1"/>
    </source>
</evidence>
<dbReference type="Proteomes" id="UP001281147">
    <property type="component" value="Unassembled WGS sequence"/>
</dbReference>
<sequence length="397" mass="44011">MGSIVVSNGHHADLPKKDSPKLQLVVATQEEHIHQQKANSVEWKGALSPEAYLRREEHLISQELSKDGALTPWALVYPEGSDKRQIVCGCETLKKKALVGSKDGKVEEVVVHGVGSVFCPPEFRRRGYAGRMMAELGKRLESWQADNGKHVLFSVLYSDIGKQFYAARGWQAFPSAHVSLPAVSSKADGLPSVHMLKSQDLAELCAIDEKLIRSRLSKSNAGDRTPVALLPDTETMQWHHAREEFVGKELLGKQPVVKGAITGEKGSRVWCYWTRVWTNPQEEGDNTLHILRLVVEDEAFSDLAPASAESTAKMKGSQTFKAIAALFAAAQTEAAQWGMHEVQIWNPTSTTLAAAQMLNGKAAVEHRQDESITSLRWYGKGSWENVDWVCNEKYGWV</sequence>
<protein>
    <submittedName>
        <fullName evidence="1">Uncharacterized protein</fullName>
    </submittedName>
</protein>
<organism evidence="1 2">
    <name type="scientific">Vermiconidia calcicola</name>
    <dbReference type="NCBI Taxonomy" id="1690605"/>
    <lineage>
        <taxon>Eukaryota</taxon>
        <taxon>Fungi</taxon>
        <taxon>Dikarya</taxon>
        <taxon>Ascomycota</taxon>
        <taxon>Pezizomycotina</taxon>
        <taxon>Dothideomycetes</taxon>
        <taxon>Dothideomycetidae</taxon>
        <taxon>Mycosphaerellales</taxon>
        <taxon>Extremaceae</taxon>
        <taxon>Vermiconidia</taxon>
    </lineage>
</organism>
<comment type="caution">
    <text evidence="1">The sequence shown here is derived from an EMBL/GenBank/DDBJ whole genome shotgun (WGS) entry which is preliminary data.</text>
</comment>